<proteinExistence type="predicted"/>
<keyword evidence="3" id="KW-1185">Reference proteome</keyword>
<dbReference type="AlphaFoldDB" id="A0A1V9XY67"/>
<evidence type="ECO:0000256" key="1">
    <source>
        <dbReference type="SAM" id="MobiDB-lite"/>
    </source>
</evidence>
<feature type="compositionally biased region" description="Polar residues" evidence="1">
    <location>
        <begin position="184"/>
        <end position="193"/>
    </location>
</feature>
<dbReference type="OrthoDB" id="273917at2759"/>
<feature type="compositionally biased region" description="Polar residues" evidence="1">
    <location>
        <begin position="136"/>
        <end position="151"/>
    </location>
</feature>
<feature type="region of interest" description="Disordered" evidence="1">
    <location>
        <begin position="136"/>
        <end position="252"/>
    </location>
</feature>
<reference evidence="2 3" key="1">
    <citation type="journal article" date="2017" name="Gigascience">
        <title>Draft genome of the honey bee ectoparasitic mite, Tropilaelaps mercedesae, is shaped by the parasitic life history.</title>
        <authorList>
            <person name="Dong X."/>
            <person name="Armstrong S.D."/>
            <person name="Xia D."/>
            <person name="Makepeace B.L."/>
            <person name="Darby A.C."/>
            <person name="Kadowaki T."/>
        </authorList>
    </citation>
    <scope>NUCLEOTIDE SEQUENCE [LARGE SCALE GENOMIC DNA]</scope>
    <source>
        <strain evidence="2">Wuxi-XJTLU</strain>
    </source>
</reference>
<dbReference type="InParanoid" id="A0A1V9XY67"/>
<name>A0A1V9XY67_9ACAR</name>
<accession>A0A1V9XY67</accession>
<evidence type="ECO:0000313" key="2">
    <source>
        <dbReference type="EMBL" id="OQR78363.1"/>
    </source>
</evidence>
<dbReference type="EMBL" id="MNPL01002314">
    <property type="protein sequence ID" value="OQR78363.1"/>
    <property type="molecule type" value="Genomic_DNA"/>
</dbReference>
<dbReference type="Proteomes" id="UP000192247">
    <property type="component" value="Unassembled WGS sequence"/>
</dbReference>
<organism evidence="2 3">
    <name type="scientific">Tropilaelaps mercedesae</name>
    <dbReference type="NCBI Taxonomy" id="418985"/>
    <lineage>
        <taxon>Eukaryota</taxon>
        <taxon>Metazoa</taxon>
        <taxon>Ecdysozoa</taxon>
        <taxon>Arthropoda</taxon>
        <taxon>Chelicerata</taxon>
        <taxon>Arachnida</taxon>
        <taxon>Acari</taxon>
        <taxon>Parasitiformes</taxon>
        <taxon>Mesostigmata</taxon>
        <taxon>Gamasina</taxon>
        <taxon>Dermanyssoidea</taxon>
        <taxon>Laelapidae</taxon>
        <taxon>Tropilaelaps</taxon>
    </lineage>
</organism>
<protein>
    <submittedName>
        <fullName evidence="2">PAP-associated domain-containing protein 5-like</fullName>
    </submittedName>
</protein>
<feature type="compositionally biased region" description="Polar residues" evidence="1">
    <location>
        <begin position="206"/>
        <end position="215"/>
    </location>
</feature>
<dbReference type="Gene3D" id="1.10.1410.10">
    <property type="match status" value="1"/>
</dbReference>
<dbReference type="STRING" id="418985.A0A1V9XY67"/>
<feature type="compositionally biased region" description="Low complexity" evidence="1">
    <location>
        <begin position="153"/>
        <end position="167"/>
    </location>
</feature>
<sequence>MKKDELRREMIYALAGAINPAQAGPPSPQCVLTIEDPVTIGNDVARASYSVGAIKEEFKLAYHALKAGLSEDRDPYHSVLGRIIRVTDHVVLHRVRVCQLVQRSEYRLSQSSINFNTHNSEGNTIILDDNNNIRSNGNSTSISKSNSNACRNSGGSSKLNGSSSPGRKSGGGANKRRINDSSREANSTTNSEAVVTPAGDNHSESGHLQQRQPQKTLKKVKGSREQSSENYLDEAEFDRIILGQPPHAGTQS</sequence>
<evidence type="ECO:0000313" key="3">
    <source>
        <dbReference type="Proteomes" id="UP000192247"/>
    </source>
</evidence>
<gene>
    <name evidence="2" type="ORF">BIW11_02746</name>
</gene>
<comment type="caution">
    <text evidence="2">The sequence shown here is derived from an EMBL/GenBank/DDBJ whole genome shotgun (WGS) entry which is preliminary data.</text>
</comment>